<gene>
    <name evidence="1" type="ORF">LAUMK13_02005</name>
</gene>
<dbReference type="AlphaFoldDB" id="A0A498PYR1"/>
<sequence>MFTIAEFPIHIKLEYTICLLYIPFVGCVLPISITIPVSTQHVGPITVGSDVLMPETQIDTVISLPVDISGSGRIGPFTNGFSWQQSSGFFNTTSAPSSGFFNSGGGGASGPYRTSETPSPRIRVGSTAAARGFRACKKNFGTLESGWANLGNSLSGFYNTSVLDLMTQAFLSGVGNIGSQLSGILTHNSTP</sequence>
<dbReference type="RefSeq" id="WP_099194101.1">
    <property type="nucleotide sequence ID" value="NZ_UPHQ01000087.1"/>
</dbReference>
<proteinExistence type="predicted"/>
<accession>A0A498PYR1</accession>
<evidence type="ECO:0000313" key="2">
    <source>
        <dbReference type="Proteomes" id="UP000267289"/>
    </source>
</evidence>
<dbReference type="Proteomes" id="UP000267289">
    <property type="component" value="Unassembled WGS sequence"/>
</dbReference>
<keyword evidence="2" id="KW-1185">Reference proteome</keyword>
<protein>
    <submittedName>
        <fullName evidence="1">PPE family protein PPE34</fullName>
    </submittedName>
</protein>
<evidence type="ECO:0000313" key="1">
    <source>
        <dbReference type="EMBL" id="VBA38171.1"/>
    </source>
</evidence>
<name>A0A498PYR1_9MYCO</name>
<dbReference type="EMBL" id="UPHQ01000087">
    <property type="protein sequence ID" value="VBA38171.1"/>
    <property type="molecule type" value="Genomic_DNA"/>
</dbReference>
<organism evidence="1 2">
    <name type="scientific">Mycobacterium innocens</name>
    <dbReference type="NCBI Taxonomy" id="2341083"/>
    <lineage>
        <taxon>Bacteria</taxon>
        <taxon>Bacillati</taxon>
        <taxon>Actinomycetota</taxon>
        <taxon>Actinomycetes</taxon>
        <taxon>Mycobacteriales</taxon>
        <taxon>Mycobacteriaceae</taxon>
        <taxon>Mycobacterium</taxon>
    </lineage>
</organism>
<reference evidence="1 2" key="1">
    <citation type="submission" date="2018-09" db="EMBL/GenBank/DDBJ databases">
        <authorList>
            <person name="Tagini F."/>
        </authorList>
    </citation>
    <scope>NUCLEOTIDE SEQUENCE [LARGE SCALE GENOMIC DNA]</scope>
    <source>
        <strain evidence="1 2">MK13</strain>
    </source>
</reference>
<dbReference type="OrthoDB" id="4733521at2"/>